<reference evidence="11 12" key="1">
    <citation type="journal article" date="2012" name="Genome Biol.">
        <title>The genome of the polar eukaryotic microalga coccomyxa subellipsoidea reveals traits of cold adaptation.</title>
        <authorList>
            <person name="Blanc G."/>
            <person name="Agarkova I."/>
            <person name="Grimwood J."/>
            <person name="Kuo A."/>
            <person name="Brueggeman A."/>
            <person name="Dunigan D."/>
            <person name="Gurnon J."/>
            <person name="Ladunga I."/>
            <person name="Lindquist E."/>
            <person name="Lucas S."/>
            <person name="Pangilinan J."/>
            <person name="Proschold T."/>
            <person name="Salamov A."/>
            <person name="Schmutz J."/>
            <person name="Weeks D."/>
            <person name="Yamada T."/>
            <person name="Claverie J.M."/>
            <person name="Grigoriev I."/>
            <person name="Van Etten J."/>
            <person name="Lomsadze A."/>
            <person name="Borodovsky M."/>
        </authorList>
    </citation>
    <scope>NUCLEOTIDE SEQUENCE [LARGE SCALE GENOMIC DNA]</scope>
    <source>
        <strain evidence="11 12">C-169</strain>
    </source>
</reference>
<dbReference type="Pfam" id="PF00355">
    <property type="entry name" value="Rieske"/>
    <property type="match status" value="1"/>
</dbReference>
<dbReference type="InterPro" id="IPR050584">
    <property type="entry name" value="Cholesterol_7-desaturase"/>
</dbReference>
<dbReference type="GeneID" id="17043098"/>
<dbReference type="GO" id="GO:0016020">
    <property type="term" value="C:membrane"/>
    <property type="evidence" value="ECO:0007669"/>
    <property type="project" value="UniProtKB-SubCell"/>
</dbReference>
<name>I0Z376_COCSC</name>
<dbReference type="GO" id="GO:0005737">
    <property type="term" value="C:cytoplasm"/>
    <property type="evidence" value="ECO:0007669"/>
    <property type="project" value="TreeGrafter"/>
</dbReference>
<evidence type="ECO:0000313" key="11">
    <source>
        <dbReference type="EMBL" id="EIE25095.1"/>
    </source>
</evidence>
<dbReference type="OrthoDB" id="426882at2759"/>
<keyword evidence="4" id="KW-0479">Metal-binding</keyword>
<dbReference type="InterPro" id="IPR036922">
    <property type="entry name" value="Rieske_2Fe-2S_sf"/>
</dbReference>
<evidence type="ECO:0000256" key="8">
    <source>
        <dbReference type="ARBA" id="ARBA00023014"/>
    </source>
</evidence>
<comment type="subcellular location">
    <subcellularLocation>
        <location evidence="1">Membrane</location>
    </subcellularLocation>
</comment>
<feature type="non-terminal residue" evidence="11">
    <location>
        <position position="1"/>
    </location>
</feature>
<evidence type="ECO:0000259" key="10">
    <source>
        <dbReference type="PROSITE" id="PS51296"/>
    </source>
</evidence>
<dbReference type="Gene3D" id="2.102.10.10">
    <property type="entry name" value="Rieske [2Fe-2S] iron-sulphur domain"/>
    <property type="match status" value="1"/>
</dbReference>
<dbReference type="PROSITE" id="PS51296">
    <property type="entry name" value="RIESKE"/>
    <property type="match status" value="1"/>
</dbReference>
<dbReference type="GO" id="GO:0016491">
    <property type="term" value="F:oxidoreductase activity"/>
    <property type="evidence" value="ECO:0007669"/>
    <property type="project" value="UniProtKB-KW"/>
</dbReference>
<keyword evidence="12" id="KW-1185">Reference proteome</keyword>
<dbReference type="AlphaFoldDB" id="I0Z376"/>
<evidence type="ECO:0000256" key="2">
    <source>
        <dbReference type="ARBA" id="ARBA00022692"/>
    </source>
</evidence>
<dbReference type="GO" id="GO:0051537">
    <property type="term" value="F:2 iron, 2 sulfur cluster binding"/>
    <property type="evidence" value="ECO:0007669"/>
    <property type="project" value="UniProtKB-KW"/>
</dbReference>
<evidence type="ECO:0000256" key="7">
    <source>
        <dbReference type="ARBA" id="ARBA00023004"/>
    </source>
</evidence>
<keyword evidence="6" id="KW-0560">Oxidoreductase</keyword>
<evidence type="ECO:0000313" key="12">
    <source>
        <dbReference type="Proteomes" id="UP000007264"/>
    </source>
</evidence>
<dbReference type="InterPro" id="IPR017941">
    <property type="entry name" value="Rieske_2Fe-2S"/>
</dbReference>
<comment type="caution">
    <text evidence="11">The sequence shown here is derived from an EMBL/GenBank/DDBJ whole genome shotgun (WGS) entry which is preliminary data.</text>
</comment>
<gene>
    <name evidence="11" type="ORF">COCSUDRAFT_13198</name>
</gene>
<protein>
    <submittedName>
        <fullName evidence="11">Rieske-domain-containing protein</fullName>
    </submittedName>
</protein>
<dbReference type="eggNOG" id="ENOG502QQ8U">
    <property type="taxonomic scope" value="Eukaryota"/>
</dbReference>
<dbReference type="RefSeq" id="XP_005649639.1">
    <property type="nucleotide sequence ID" value="XM_005649582.1"/>
</dbReference>
<evidence type="ECO:0000256" key="1">
    <source>
        <dbReference type="ARBA" id="ARBA00004370"/>
    </source>
</evidence>
<organism evidence="11 12">
    <name type="scientific">Coccomyxa subellipsoidea (strain C-169)</name>
    <name type="common">Green microalga</name>
    <dbReference type="NCBI Taxonomy" id="574566"/>
    <lineage>
        <taxon>Eukaryota</taxon>
        <taxon>Viridiplantae</taxon>
        <taxon>Chlorophyta</taxon>
        <taxon>core chlorophytes</taxon>
        <taxon>Trebouxiophyceae</taxon>
        <taxon>Trebouxiophyceae incertae sedis</taxon>
        <taxon>Coccomyxaceae</taxon>
        <taxon>Coccomyxa</taxon>
        <taxon>Coccomyxa subellipsoidea</taxon>
    </lineage>
</organism>
<keyword evidence="5" id="KW-1133">Transmembrane helix</keyword>
<feature type="domain" description="Rieske" evidence="10">
    <location>
        <begin position="1"/>
        <end position="90"/>
    </location>
</feature>
<dbReference type="GO" id="GO:0046872">
    <property type="term" value="F:metal ion binding"/>
    <property type="evidence" value="ECO:0007669"/>
    <property type="project" value="UniProtKB-KW"/>
</dbReference>
<dbReference type="PANTHER" id="PTHR21266:SF32">
    <property type="entry name" value="CHOLESTEROL 7-DESATURASE NVD"/>
    <property type="match status" value="1"/>
</dbReference>
<dbReference type="PANTHER" id="PTHR21266">
    <property type="entry name" value="IRON-SULFUR DOMAIN CONTAINING PROTEIN"/>
    <property type="match status" value="1"/>
</dbReference>
<keyword evidence="8" id="KW-0411">Iron-sulfur</keyword>
<evidence type="ECO:0000256" key="9">
    <source>
        <dbReference type="ARBA" id="ARBA00023136"/>
    </source>
</evidence>
<keyword evidence="2" id="KW-0812">Transmembrane</keyword>
<keyword evidence="9" id="KW-0472">Membrane</keyword>
<evidence type="ECO:0000256" key="3">
    <source>
        <dbReference type="ARBA" id="ARBA00022714"/>
    </source>
</evidence>
<proteinExistence type="predicted"/>
<keyword evidence="7" id="KW-0408">Iron</keyword>
<keyword evidence="3" id="KW-0001">2Fe-2S</keyword>
<dbReference type="KEGG" id="csl:COCSUDRAFT_13198"/>
<dbReference type="EMBL" id="AGSI01000004">
    <property type="protein sequence ID" value="EIE25095.1"/>
    <property type="molecule type" value="Genomic_DNA"/>
</dbReference>
<sequence length="123" mass="13764">LDPKVPHPKELLGMRLVLWRDAQGVWRCFEDKCPHRLAPLSEGRIEPSDGTLMCSYHGWRFSGEGKCTDIPQSLDAKANAAARSNPRSCAIPRPTKVGSVFFFTIFQASAWGRNWPMIILLPG</sequence>
<evidence type="ECO:0000256" key="4">
    <source>
        <dbReference type="ARBA" id="ARBA00022723"/>
    </source>
</evidence>
<dbReference type="Proteomes" id="UP000007264">
    <property type="component" value="Unassembled WGS sequence"/>
</dbReference>
<evidence type="ECO:0000256" key="6">
    <source>
        <dbReference type="ARBA" id="ARBA00023002"/>
    </source>
</evidence>
<evidence type="ECO:0000256" key="5">
    <source>
        <dbReference type="ARBA" id="ARBA00022989"/>
    </source>
</evidence>
<accession>I0Z376</accession>
<dbReference type="SUPFAM" id="SSF50022">
    <property type="entry name" value="ISP domain"/>
    <property type="match status" value="1"/>
</dbReference>